<keyword evidence="2" id="KW-1185">Reference proteome</keyword>
<protein>
    <submittedName>
        <fullName evidence="1">Uncharacterized protein</fullName>
    </submittedName>
</protein>
<proteinExistence type="predicted"/>
<gene>
    <name evidence="1" type="ORF">LTS18_005935</name>
</gene>
<dbReference type="Proteomes" id="UP001186974">
    <property type="component" value="Unassembled WGS sequence"/>
</dbReference>
<organism evidence="1 2">
    <name type="scientific">Coniosporium uncinatum</name>
    <dbReference type="NCBI Taxonomy" id="93489"/>
    <lineage>
        <taxon>Eukaryota</taxon>
        <taxon>Fungi</taxon>
        <taxon>Dikarya</taxon>
        <taxon>Ascomycota</taxon>
        <taxon>Pezizomycotina</taxon>
        <taxon>Dothideomycetes</taxon>
        <taxon>Dothideomycetes incertae sedis</taxon>
        <taxon>Coniosporium</taxon>
    </lineage>
</organism>
<feature type="non-terminal residue" evidence="1">
    <location>
        <position position="61"/>
    </location>
</feature>
<dbReference type="EMBL" id="JAWDJW010001431">
    <property type="protein sequence ID" value="KAK3079023.1"/>
    <property type="molecule type" value="Genomic_DNA"/>
</dbReference>
<comment type="caution">
    <text evidence="1">The sequence shown here is derived from an EMBL/GenBank/DDBJ whole genome shotgun (WGS) entry which is preliminary data.</text>
</comment>
<accession>A0ACC3DR66</accession>
<name>A0ACC3DR66_9PEZI</name>
<evidence type="ECO:0000313" key="2">
    <source>
        <dbReference type="Proteomes" id="UP001186974"/>
    </source>
</evidence>
<sequence length="61" mass="6807">MGDPYDQARRNLERDKVQLKTKQEALGQIPKGSSVPDNSHEKTPKNSVDLTRVDRKSNASA</sequence>
<evidence type="ECO:0000313" key="1">
    <source>
        <dbReference type="EMBL" id="KAK3079023.1"/>
    </source>
</evidence>
<reference evidence="1" key="1">
    <citation type="submission" date="2024-09" db="EMBL/GenBank/DDBJ databases">
        <title>Black Yeasts Isolated from many extreme environments.</title>
        <authorList>
            <person name="Coleine C."/>
            <person name="Stajich J.E."/>
            <person name="Selbmann L."/>
        </authorList>
    </citation>
    <scope>NUCLEOTIDE SEQUENCE</scope>
    <source>
        <strain evidence="1">CCFEE 5737</strain>
    </source>
</reference>